<keyword evidence="2" id="KW-0433">Leucine-rich repeat</keyword>
<dbReference type="SUPFAM" id="SSF52047">
    <property type="entry name" value="RNI-like"/>
    <property type="match status" value="2"/>
</dbReference>
<dbReference type="Proteomes" id="UP000242188">
    <property type="component" value="Unassembled WGS sequence"/>
</dbReference>
<feature type="compositionally biased region" description="Basic and acidic residues" evidence="4">
    <location>
        <begin position="107"/>
        <end position="118"/>
    </location>
</feature>
<dbReference type="GO" id="GO:0005829">
    <property type="term" value="C:cytosol"/>
    <property type="evidence" value="ECO:0007669"/>
    <property type="project" value="TreeGrafter"/>
</dbReference>
<dbReference type="GO" id="GO:0031267">
    <property type="term" value="F:small GTPase binding"/>
    <property type="evidence" value="ECO:0007669"/>
    <property type="project" value="TreeGrafter"/>
</dbReference>
<feature type="compositionally biased region" description="Basic residues" evidence="4">
    <location>
        <begin position="1"/>
        <end position="10"/>
    </location>
</feature>
<dbReference type="PANTHER" id="PTHR24113">
    <property type="entry name" value="RAN GTPASE-ACTIVATING PROTEIN 1"/>
    <property type="match status" value="1"/>
</dbReference>
<dbReference type="InterPro" id="IPR027038">
    <property type="entry name" value="RanGap"/>
</dbReference>
<sequence>MGSGGSKKKPPVNTNQSAGGDKGQTTPKADNSNTTGDSKGQTTPTSQPKADNSNTTGDSKGQTTPTSQPKADNSDATKLPPIKQEVSVPPSSPPAHTTGGRPLPPIKQDKAESQDPKGDNSQGGGEKSERSKEEQAVLKPDPDSKTGEDSSPVEKSEKVESKTGEDNSPAEKSEKVERETEEKKGSDSKERNQQENIENKGETEASTNKQDSVKMPEIEDRVIPPEPEDQRNFDDALSSACLLIKPDSLLKNLNVQNVTKLLLQRSLPSNFKLHDLLTKLTHVQELDLSYNNMGPQAFRSVCLAMCNNTTILSLNLSDNKTDTDTSECIGQMLRMNQTLAYLDISNNNLGIDYFSKCVGPALKTNTSIQTLRAKSLGMRDLRVLMEGLTENTSLTEIDFSMNSFSHPAGVTEGFANILKRDDCGLRSMALGNCELNEASIEILRDGLQNNTSMTELNLNGNAFGSLKTLLKVVVTAASHPSITNLSVDNVQIQDTTCTTDDAASCVRPDVISNLQFLSLSSSKINDTFISSIATLLKGRQLPLIDIDLSANDELTPGCLKFVADMTSTDGSPSVLRKLKYSLMKNTNGLTDQLTNGQFPSLHYLNVRKSKLTDIHLLPDLYKVQGSLTTLILDGQKIANTDVMETLLASSTGGSLTTLSVGACSLSATDIAPLCQALRKGLKLHMLKVSSNRLEDKGVTDLVEAVLSNKTHPLAVLDVSSNTMTDQGALSLAKLFTTKSHTSQLHSLNVSSNDLGKVGLVTLVSVIGGKSPLRTLYLQNQTRGVDEGDMDEVFKTLAKSLGFKVEMKDEEIVQSCSDRPNLPEGLVVKLSPLGGSPGKLGCNLDSPRIQTDYAKEKLPNLSFADSQVISAFLKGTGSDVCVWSGEEWKMITGSNKPTTDTPSWLQVASSRDLLVYLCNLPGNTTRQKVEALLEMEADCTLEEVCLMKDPVTRSINGVGWALLGDKESVTKALDFFHAGMATIFGQAFLISPVKVKVDDEANTESQAKAREDQEERLKQQRQDDRDHRRLIQRTTDETWKRHAYRLAHPAYADGRIW</sequence>
<reference evidence="5 6" key="1">
    <citation type="journal article" date="2017" name="Nat. Ecol. Evol.">
        <title>Scallop genome provides insights into evolution of bilaterian karyotype and development.</title>
        <authorList>
            <person name="Wang S."/>
            <person name="Zhang J."/>
            <person name="Jiao W."/>
            <person name="Li J."/>
            <person name="Xun X."/>
            <person name="Sun Y."/>
            <person name="Guo X."/>
            <person name="Huan P."/>
            <person name="Dong B."/>
            <person name="Zhang L."/>
            <person name="Hu X."/>
            <person name="Sun X."/>
            <person name="Wang J."/>
            <person name="Zhao C."/>
            <person name="Wang Y."/>
            <person name="Wang D."/>
            <person name="Huang X."/>
            <person name="Wang R."/>
            <person name="Lv J."/>
            <person name="Li Y."/>
            <person name="Zhang Z."/>
            <person name="Liu B."/>
            <person name="Lu W."/>
            <person name="Hui Y."/>
            <person name="Liang J."/>
            <person name="Zhou Z."/>
            <person name="Hou R."/>
            <person name="Li X."/>
            <person name="Liu Y."/>
            <person name="Li H."/>
            <person name="Ning X."/>
            <person name="Lin Y."/>
            <person name="Zhao L."/>
            <person name="Xing Q."/>
            <person name="Dou J."/>
            <person name="Li Y."/>
            <person name="Mao J."/>
            <person name="Guo H."/>
            <person name="Dou H."/>
            <person name="Li T."/>
            <person name="Mu C."/>
            <person name="Jiang W."/>
            <person name="Fu Q."/>
            <person name="Fu X."/>
            <person name="Miao Y."/>
            <person name="Liu J."/>
            <person name="Yu Q."/>
            <person name="Li R."/>
            <person name="Liao H."/>
            <person name="Li X."/>
            <person name="Kong Y."/>
            <person name="Jiang Z."/>
            <person name="Chourrout D."/>
            <person name="Li R."/>
            <person name="Bao Z."/>
        </authorList>
    </citation>
    <scope>NUCLEOTIDE SEQUENCE [LARGE SCALE GENOMIC DNA]</scope>
    <source>
        <strain evidence="5 6">PY_sf001</strain>
    </source>
</reference>
<evidence type="ECO:0000256" key="3">
    <source>
        <dbReference type="ARBA" id="ARBA00022737"/>
    </source>
</evidence>
<gene>
    <name evidence="5" type="ORF">KP79_PYT22904</name>
</gene>
<evidence type="ECO:0000313" key="5">
    <source>
        <dbReference type="EMBL" id="OWF49630.1"/>
    </source>
</evidence>
<keyword evidence="1" id="KW-0343">GTPase activation</keyword>
<organism evidence="5 6">
    <name type="scientific">Mizuhopecten yessoensis</name>
    <name type="common">Japanese scallop</name>
    <name type="synonym">Patinopecten yessoensis</name>
    <dbReference type="NCBI Taxonomy" id="6573"/>
    <lineage>
        <taxon>Eukaryota</taxon>
        <taxon>Metazoa</taxon>
        <taxon>Spiralia</taxon>
        <taxon>Lophotrochozoa</taxon>
        <taxon>Mollusca</taxon>
        <taxon>Bivalvia</taxon>
        <taxon>Autobranchia</taxon>
        <taxon>Pteriomorphia</taxon>
        <taxon>Pectinida</taxon>
        <taxon>Pectinoidea</taxon>
        <taxon>Pectinidae</taxon>
        <taxon>Mizuhopecten</taxon>
    </lineage>
</organism>
<evidence type="ECO:0000256" key="4">
    <source>
        <dbReference type="SAM" id="MobiDB-lite"/>
    </source>
</evidence>
<dbReference type="Pfam" id="PF13516">
    <property type="entry name" value="LRR_6"/>
    <property type="match status" value="4"/>
</dbReference>
<dbReference type="AlphaFoldDB" id="A0A210QLM1"/>
<evidence type="ECO:0000256" key="2">
    <source>
        <dbReference type="ARBA" id="ARBA00022614"/>
    </source>
</evidence>
<dbReference type="GO" id="GO:0048471">
    <property type="term" value="C:perinuclear region of cytoplasm"/>
    <property type="evidence" value="ECO:0007669"/>
    <property type="project" value="TreeGrafter"/>
</dbReference>
<accession>A0A210QLM1</accession>
<dbReference type="InterPro" id="IPR001611">
    <property type="entry name" value="Leu-rich_rpt"/>
</dbReference>
<evidence type="ECO:0000256" key="1">
    <source>
        <dbReference type="ARBA" id="ARBA00022468"/>
    </source>
</evidence>
<keyword evidence="3" id="KW-0677">Repeat</keyword>
<dbReference type="GO" id="GO:0005096">
    <property type="term" value="F:GTPase activator activity"/>
    <property type="evidence" value="ECO:0007669"/>
    <property type="project" value="UniProtKB-KW"/>
</dbReference>
<dbReference type="OrthoDB" id="120976at2759"/>
<dbReference type="PANTHER" id="PTHR24113:SF12">
    <property type="entry name" value="RAN GTPASE-ACTIVATING PROTEIN 1"/>
    <property type="match status" value="1"/>
</dbReference>
<dbReference type="InterPro" id="IPR032675">
    <property type="entry name" value="LRR_dom_sf"/>
</dbReference>
<evidence type="ECO:0000313" key="6">
    <source>
        <dbReference type="Proteomes" id="UP000242188"/>
    </source>
</evidence>
<protein>
    <submittedName>
        <fullName evidence="5">Ribonuclease inhibitor</fullName>
    </submittedName>
</protein>
<dbReference type="Gene3D" id="3.80.10.10">
    <property type="entry name" value="Ribonuclease Inhibitor"/>
    <property type="match status" value="3"/>
</dbReference>
<name>A0A210QLM1_MIZYE</name>
<feature type="region of interest" description="Disordered" evidence="4">
    <location>
        <begin position="1000"/>
        <end position="1026"/>
    </location>
</feature>
<feature type="compositionally biased region" description="Polar residues" evidence="4">
    <location>
        <begin position="12"/>
        <end position="76"/>
    </location>
</feature>
<feature type="region of interest" description="Disordered" evidence="4">
    <location>
        <begin position="1"/>
        <end position="218"/>
    </location>
</feature>
<feature type="compositionally biased region" description="Basic and acidic residues" evidence="4">
    <location>
        <begin position="1006"/>
        <end position="1026"/>
    </location>
</feature>
<feature type="compositionally biased region" description="Basic and acidic residues" evidence="4">
    <location>
        <begin position="126"/>
        <end position="203"/>
    </location>
</feature>
<dbReference type="SMART" id="SM00368">
    <property type="entry name" value="LRR_RI"/>
    <property type="match status" value="8"/>
</dbReference>
<dbReference type="GO" id="GO:0006913">
    <property type="term" value="P:nucleocytoplasmic transport"/>
    <property type="evidence" value="ECO:0007669"/>
    <property type="project" value="TreeGrafter"/>
</dbReference>
<dbReference type="EMBL" id="NEDP02003025">
    <property type="protein sequence ID" value="OWF49630.1"/>
    <property type="molecule type" value="Genomic_DNA"/>
</dbReference>
<proteinExistence type="predicted"/>
<dbReference type="GO" id="GO:0005634">
    <property type="term" value="C:nucleus"/>
    <property type="evidence" value="ECO:0007669"/>
    <property type="project" value="TreeGrafter"/>
</dbReference>
<keyword evidence="6" id="KW-1185">Reference proteome</keyword>
<comment type="caution">
    <text evidence="5">The sequence shown here is derived from an EMBL/GenBank/DDBJ whole genome shotgun (WGS) entry which is preliminary data.</text>
</comment>